<keyword evidence="7 13" id="KW-0820">tRNA-binding</keyword>
<dbReference type="PRINTS" id="PR00153">
    <property type="entry name" value="CSAPPISMRASE"/>
</dbReference>
<dbReference type="InterPro" id="IPR020892">
    <property type="entry name" value="Cyclophilin-type_PPIase_CS"/>
</dbReference>
<keyword evidence="10" id="KW-0413">Isomerase</keyword>
<evidence type="ECO:0000256" key="11">
    <source>
        <dbReference type="ARBA" id="ARBA00023242"/>
    </source>
</evidence>
<dbReference type="InterPro" id="IPR029000">
    <property type="entry name" value="Cyclophilin-like_dom_sf"/>
</dbReference>
<dbReference type="InterPro" id="IPR011989">
    <property type="entry name" value="ARM-like"/>
</dbReference>
<comment type="caution">
    <text evidence="14">The sequence shown here is derived from an EMBL/GenBank/DDBJ whole genome shotgun (WGS) entry which is preliminary data.</text>
</comment>
<evidence type="ECO:0000256" key="10">
    <source>
        <dbReference type="ARBA" id="ARBA00023235"/>
    </source>
</evidence>
<dbReference type="SUPFAM" id="SSF50891">
    <property type="entry name" value="Cyclophilin-like"/>
    <property type="match status" value="1"/>
</dbReference>
<dbReference type="FunFam" id="2.40.100.10:FF:000013">
    <property type="entry name" value="Peptidyl-prolyl cis-trans isomerase"/>
    <property type="match status" value="1"/>
</dbReference>
<protein>
    <recommendedName>
        <fullName evidence="4 13">Exportin-T</fullName>
    </recommendedName>
    <alternativeName>
        <fullName evidence="13">Exportin(tRNA)</fullName>
    </alternativeName>
    <alternativeName>
        <fullName evidence="13">tRNA exportin</fullName>
    </alternativeName>
</protein>
<organism evidence="14 15">
    <name type="scientific">Tilletia caries</name>
    <name type="common">wheat bunt fungus</name>
    <dbReference type="NCBI Taxonomy" id="13290"/>
    <lineage>
        <taxon>Eukaryota</taxon>
        <taxon>Fungi</taxon>
        <taxon>Dikarya</taxon>
        <taxon>Basidiomycota</taxon>
        <taxon>Ustilaginomycotina</taxon>
        <taxon>Exobasidiomycetes</taxon>
        <taxon>Tilletiales</taxon>
        <taxon>Tilletiaceae</taxon>
        <taxon>Tilletia</taxon>
    </lineage>
</organism>
<dbReference type="SUPFAM" id="SSF48371">
    <property type="entry name" value="ARM repeat"/>
    <property type="match status" value="1"/>
</dbReference>
<keyword evidence="5 13" id="KW-0813">Transport</keyword>
<dbReference type="CDD" id="cd01926">
    <property type="entry name" value="cyclophilin_ABH_like"/>
    <property type="match status" value="1"/>
</dbReference>
<comment type="function">
    <text evidence="13">tRNA nucleus export receptor which facilitates tRNA translocation across the nuclear pore complex.</text>
</comment>
<dbReference type="Gene3D" id="2.40.100.10">
    <property type="entry name" value="Cyclophilin-like"/>
    <property type="match status" value="1"/>
</dbReference>
<keyword evidence="11 13" id="KW-0539">Nucleus</keyword>
<keyword evidence="9" id="KW-0697">Rotamase</keyword>
<accession>A0A177V3R4</accession>
<dbReference type="GO" id="GO:0005737">
    <property type="term" value="C:cytoplasm"/>
    <property type="evidence" value="ECO:0007669"/>
    <property type="project" value="UniProtKB-SubCell"/>
</dbReference>
<dbReference type="InterPro" id="IPR016024">
    <property type="entry name" value="ARM-type_fold"/>
</dbReference>
<dbReference type="GO" id="GO:0031267">
    <property type="term" value="F:small GTPase binding"/>
    <property type="evidence" value="ECO:0007669"/>
    <property type="project" value="InterPro"/>
</dbReference>
<evidence type="ECO:0000256" key="3">
    <source>
        <dbReference type="ARBA" id="ARBA00009466"/>
    </source>
</evidence>
<dbReference type="GO" id="GO:0016363">
    <property type="term" value="C:nuclear matrix"/>
    <property type="evidence" value="ECO:0007669"/>
    <property type="project" value="TreeGrafter"/>
</dbReference>
<dbReference type="Pfam" id="PF19282">
    <property type="entry name" value="Exportin-T"/>
    <property type="match status" value="2"/>
</dbReference>
<dbReference type="PROSITE" id="PS50072">
    <property type="entry name" value="CSA_PPIASE_2"/>
    <property type="match status" value="1"/>
</dbReference>
<dbReference type="EMBL" id="LWDD02000618">
    <property type="protein sequence ID" value="KAE8257983.1"/>
    <property type="molecule type" value="Genomic_DNA"/>
</dbReference>
<evidence type="ECO:0000256" key="7">
    <source>
        <dbReference type="ARBA" id="ARBA00022555"/>
    </source>
</evidence>
<evidence type="ECO:0000313" key="15">
    <source>
        <dbReference type="Proteomes" id="UP000077671"/>
    </source>
</evidence>
<proteinExistence type="inferred from homology"/>
<name>A0A177V3R4_9BASI</name>
<dbReference type="GO" id="GO:0000049">
    <property type="term" value="F:tRNA binding"/>
    <property type="evidence" value="ECO:0007669"/>
    <property type="project" value="UniProtKB-UniRule"/>
</dbReference>
<dbReference type="InterPro" id="IPR002130">
    <property type="entry name" value="Cyclophilin-type_PPIase_dom"/>
</dbReference>
<comment type="similarity">
    <text evidence="12">Belongs to the cyclophilin-type PPIase family. PPIase A subfamily.</text>
</comment>
<dbReference type="InterPro" id="IPR040017">
    <property type="entry name" value="XPOT"/>
</dbReference>
<reference evidence="14" key="2">
    <citation type="journal article" date="2019" name="IMA Fungus">
        <title>Genome sequencing and comparison of five Tilletia species to identify candidate genes for the detection of regulated species infecting wheat.</title>
        <authorList>
            <person name="Nguyen H.D.T."/>
            <person name="Sultana T."/>
            <person name="Kesanakurti P."/>
            <person name="Hambleton S."/>
        </authorList>
    </citation>
    <scope>NUCLEOTIDE SEQUENCE</scope>
    <source>
        <strain evidence="14">DAOMC 238032</strain>
    </source>
</reference>
<dbReference type="GO" id="GO:0005643">
    <property type="term" value="C:nuclear pore"/>
    <property type="evidence" value="ECO:0007669"/>
    <property type="project" value="TreeGrafter"/>
</dbReference>
<evidence type="ECO:0000256" key="2">
    <source>
        <dbReference type="ARBA" id="ARBA00004496"/>
    </source>
</evidence>
<dbReference type="PANTHER" id="PTHR15952">
    <property type="entry name" value="EXPORTIN-T/LOS1"/>
    <property type="match status" value="1"/>
</dbReference>
<comment type="catalytic activity">
    <reaction evidence="1">
        <text>[protein]-peptidylproline (omega=180) = [protein]-peptidylproline (omega=0)</text>
        <dbReference type="Rhea" id="RHEA:16237"/>
        <dbReference type="Rhea" id="RHEA-COMP:10747"/>
        <dbReference type="Rhea" id="RHEA-COMP:10748"/>
        <dbReference type="ChEBI" id="CHEBI:83833"/>
        <dbReference type="ChEBI" id="CHEBI:83834"/>
        <dbReference type="EC" id="5.2.1.8"/>
    </reaction>
</comment>
<dbReference type="Pfam" id="PF00160">
    <property type="entry name" value="Pro_isomerase"/>
    <property type="match status" value="1"/>
</dbReference>
<evidence type="ECO:0000256" key="13">
    <source>
        <dbReference type="RuleBase" id="RU366037"/>
    </source>
</evidence>
<dbReference type="GO" id="GO:0006457">
    <property type="term" value="P:protein folding"/>
    <property type="evidence" value="ECO:0007669"/>
    <property type="project" value="InterPro"/>
</dbReference>
<dbReference type="Gene3D" id="1.25.10.10">
    <property type="entry name" value="Leucine-rich Repeat Variant"/>
    <property type="match status" value="1"/>
</dbReference>
<evidence type="ECO:0000256" key="9">
    <source>
        <dbReference type="ARBA" id="ARBA00023110"/>
    </source>
</evidence>
<keyword evidence="8 13" id="KW-0694">RNA-binding</keyword>
<dbReference type="InterPro" id="IPR013598">
    <property type="entry name" value="Exportin-1/Importin-b-like"/>
</dbReference>
<evidence type="ECO:0000313" key="14">
    <source>
        <dbReference type="EMBL" id="KAE8257983.1"/>
    </source>
</evidence>
<keyword evidence="6 13" id="KW-0963">Cytoplasm</keyword>
<dbReference type="GO" id="GO:0003755">
    <property type="term" value="F:peptidyl-prolyl cis-trans isomerase activity"/>
    <property type="evidence" value="ECO:0007669"/>
    <property type="project" value="UniProtKB-KW"/>
</dbReference>
<reference evidence="14" key="1">
    <citation type="submission" date="2016-04" db="EMBL/GenBank/DDBJ databases">
        <authorList>
            <person name="Nguyen H.D."/>
            <person name="Kesanakurti P."/>
            <person name="Cullis J."/>
            <person name="Levesque C.A."/>
            <person name="Hambleton S."/>
        </authorList>
    </citation>
    <scope>NUCLEOTIDE SEQUENCE</scope>
    <source>
        <strain evidence="14">DAOMC 238032</strain>
    </source>
</reference>
<evidence type="ECO:0000256" key="4">
    <source>
        <dbReference type="ARBA" id="ARBA00018928"/>
    </source>
</evidence>
<dbReference type="PROSITE" id="PS00170">
    <property type="entry name" value="CSA_PPIASE_1"/>
    <property type="match status" value="1"/>
</dbReference>
<evidence type="ECO:0000256" key="12">
    <source>
        <dbReference type="ARBA" id="ARBA00037940"/>
    </source>
</evidence>
<evidence type="ECO:0000256" key="1">
    <source>
        <dbReference type="ARBA" id="ARBA00000971"/>
    </source>
</evidence>
<comment type="subcellular location">
    <subcellularLocation>
        <location evidence="2 13">Cytoplasm</location>
    </subcellularLocation>
    <subcellularLocation>
        <location evidence="13">Nucleus</location>
    </subcellularLocation>
    <text evidence="13">Shuttles between the nucleus and the cytoplasm.</text>
</comment>
<dbReference type="Pfam" id="PF08389">
    <property type="entry name" value="Xpo1"/>
    <property type="match status" value="1"/>
</dbReference>
<sequence>MASTEEQIVSAAEIASDPRQDPSIVQQALSFLENVKANTGETWAAGWNVFASAQPRHGTQPRIFGLNLTDDFLTYSISNHQDPVAAVGFLQEEAMRYIQREFVEGAGEMDAGGAFIKNKVAQTLTVLILQTFNLPSSTSILPALFDVIRSHPAQSPALSAQGAGQTPPMNPCTTDLVMRILHDLSLSLGSDVNLRQIRSKDRLQRDAVIRDEFRAKYAAQLAETVWKVLEECARRLDGTVPASSGSGPRALTEAAAAEIACLALQLVGDYVTWIDISLMVQPDTVALLYRLLGHNVPNIRIAAADALSEIIAKGTKPVDKIQLLASLNPYQLLTDYEANTRTVSPDSDEYDAVETFRERLSRLAGAVAMEYARVAGSSEAEDATKEEAERQYLRYAGLLLAFLTDRSDMVTDQVGPAIKQILDIYKKQSKRAAAGTYPPPEKAEFIRALMGAIISKMQYRETLDWSGLGMMTQNSDDGSVDEEEGRFEETRRNLQMLMRAIAAIDESLFTAPVVQFITTTFSTYASAAASGNASAAISWQPIELALSLLYQFGEILIQAQGSVKSGLTPNTFVQLPAGAIPAGKTLRLKLSSDEYAAMPLSSLGELVQLLVTSQVSGFPHPSAQLITFECLVRYSAFFTTRPNHIGNVLPSFLDARGIHHPEEKIRLRVFYHFSRFIKDTRTFIPPSYVEQMVQSMQDLLNVNAVLPSVGPDEDPLERANETAGMFDSQLNLFELVGVLITLPGTGQEAKVSMLKSVTEQQLVELRAQTEAYNTSTPNPQTILQIHHLMLALSSLAKGFDGHEQAKATEEPAWVGVLKAVAEQILVSLSTLRRFVIIRNAARGAFSRIVPTMGRSFLPYVPTMIEALLNEMGELELSDFIQFVTLFVNKFPAEVSETLNALWTDLVMRIFHFINQPITGTDDYIERGELQRSYLNLINSFVGHGVIGLLRTEKNLPLFDTILESITFCARQENDSVQKLAFALLSRLVIVYTGGSDTGTSPTTNGGKVDGGSSGAAAAAANGSAENGQATGTMAIPGFEQFIYERLVSLCFEVSGSPTFRLIDALAQVTLGEIAVLLKTIYERRGDEALRYLSEVYLPSVQCPPEMASELATALKAQEAKPFKRTLDAFLKQLMKDIMSNVFFDITKNGSPFGRIVFKLYDDAVPKTARNFRELCTGQNGYGYANSGFHRIIPDFMLQGGDFTRHNGTGGRSIYGEKFDDENFSLKHTRPGLLSMANAGPNTNGSQFFITTVVTNWLDGKHVVFGEVVEGLDIVKALEKEGSSSGKVKSDIKIASSGTV</sequence>
<evidence type="ECO:0000256" key="5">
    <source>
        <dbReference type="ARBA" id="ARBA00022448"/>
    </source>
</evidence>
<dbReference type="InterPro" id="IPR045546">
    <property type="entry name" value="Exportin-T_C"/>
</dbReference>
<evidence type="ECO:0000256" key="8">
    <source>
        <dbReference type="ARBA" id="ARBA00022884"/>
    </source>
</evidence>
<dbReference type="Proteomes" id="UP000077671">
    <property type="component" value="Unassembled WGS sequence"/>
</dbReference>
<dbReference type="GO" id="GO:0071528">
    <property type="term" value="P:tRNA re-export from nucleus"/>
    <property type="evidence" value="ECO:0007669"/>
    <property type="project" value="UniProtKB-UniRule"/>
</dbReference>
<evidence type="ECO:0000256" key="6">
    <source>
        <dbReference type="ARBA" id="ARBA00022490"/>
    </source>
</evidence>
<comment type="similarity">
    <text evidence="3 13">Belongs to the exportin family.</text>
</comment>
<gene>
    <name evidence="14" type="ORF">A4X03_0g4513</name>
</gene>
<dbReference type="PANTHER" id="PTHR15952:SF11">
    <property type="entry name" value="EXPORTIN-T"/>
    <property type="match status" value="1"/>
</dbReference>